<dbReference type="InterPro" id="IPR052019">
    <property type="entry name" value="F420H2_bilvrd_red/Heme_oxyg"/>
</dbReference>
<dbReference type="PANTHER" id="PTHR35176">
    <property type="entry name" value="HEME OXYGENASE HI_0854-RELATED"/>
    <property type="match status" value="1"/>
</dbReference>
<evidence type="ECO:0000259" key="2">
    <source>
        <dbReference type="Pfam" id="PF01243"/>
    </source>
</evidence>
<dbReference type="InterPro" id="IPR011576">
    <property type="entry name" value="Pyridox_Oxase_N"/>
</dbReference>
<gene>
    <name evidence="3" type="ORF">C8E89_109207</name>
</gene>
<dbReference type="RefSeq" id="WP_110316961.1">
    <property type="nucleotide sequence ID" value="NZ_QJJU01000009.1"/>
</dbReference>
<dbReference type="GO" id="GO:0070967">
    <property type="term" value="F:coenzyme F420 binding"/>
    <property type="evidence" value="ECO:0007669"/>
    <property type="project" value="TreeGrafter"/>
</dbReference>
<keyword evidence="4" id="KW-1185">Reference proteome</keyword>
<dbReference type="OrthoDB" id="157302at2"/>
<dbReference type="GO" id="GO:0005829">
    <property type="term" value="C:cytosol"/>
    <property type="evidence" value="ECO:0007669"/>
    <property type="project" value="TreeGrafter"/>
</dbReference>
<reference evidence="4" key="1">
    <citation type="submission" date="2018-05" db="EMBL/GenBank/DDBJ databases">
        <authorList>
            <person name="Deangelis K."/>
            <person name="Huntemann M."/>
            <person name="Clum A."/>
            <person name="Pillay M."/>
            <person name="Palaniappan K."/>
            <person name="Varghese N."/>
            <person name="Mikhailova N."/>
            <person name="Stamatis D."/>
            <person name="Reddy T."/>
            <person name="Daum C."/>
            <person name="Shapiro N."/>
            <person name="Ivanova N."/>
            <person name="Kyrpides N."/>
            <person name="Woyke T."/>
        </authorList>
    </citation>
    <scope>NUCLEOTIDE SEQUENCE [LARGE SCALE GENOMIC DNA]</scope>
    <source>
        <strain evidence="4">GAS496</strain>
    </source>
</reference>
<evidence type="ECO:0000313" key="3">
    <source>
        <dbReference type="EMBL" id="PXX08191.1"/>
    </source>
</evidence>
<protein>
    <submittedName>
        <fullName evidence="3">Pyridoxamine 5'-phosphate oxidase</fullName>
    </submittedName>
</protein>
<sequence length="176" mass="18898">MNAKSKNLDGYGTPPIEWERVRDVLTSDIPQGPDAGGPNRHTIWLTTINPDGSPHVTPVGGGHVNGAWYFTSGPGTRKSRNLDADPRCVVSVATHPFDLVLEGSAARVTGTDELRSVADEYNRDGWPAHVDGDALTAEYSAPSAGPPPWHVYRITPATVFAFGTAEPYGATRFDLM</sequence>
<organism evidence="3 4">
    <name type="scientific">Mycolicibacterium moriokaense</name>
    <dbReference type="NCBI Taxonomy" id="39691"/>
    <lineage>
        <taxon>Bacteria</taxon>
        <taxon>Bacillati</taxon>
        <taxon>Actinomycetota</taxon>
        <taxon>Actinomycetes</taxon>
        <taxon>Mycobacteriales</taxon>
        <taxon>Mycobacteriaceae</taxon>
        <taxon>Mycolicibacterium</taxon>
    </lineage>
</organism>
<comment type="caution">
    <text evidence="3">The sequence shown here is derived from an EMBL/GenBank/DDBJ whole genome shotgun (WGS) entry which is preliminary data.</text>
</comment>
<proteinExistence type="predicted"/>
<feature type="domain" description="Pyridoxamine 5'-phosphate oxidase N-terminal" evidence="2">
    <location>
        <begin position="40"/>
        <end position="160"/>
    </location>
</feature>
<dbReference type="AlphaFoldDB" id="A0A318HT75"/>
<keyword evidence="1" id="KW-0560">Oxidoreductase</keyword>
<dbReference type="SUPFAM" id="SSF50475">
    <property type="entry name" value="FMN-binding split barrel"/>
    <property type="match status" value="1"/>
</dbReference>
<dbReference type="Pfam" id="PF01243">
    <property type="entry name" value="PNPOx_N"/>
    <property type="match status" value="1"/>
</dbReference>
<dbReference type="Proteomes" id="UP000247781">
    <property type="component" value="Unassembled WGS sequence"/>
</dbReference>
<dbReference type="PANTHER" id="PTHR35176:SF4">
    <property type="entry name" value="PYRIDOXAMINE 5'-PHOSPHATE OXIDASE-RELATED FMN-BINDING"/>
    <property type="match status" value="1"/>
</dbReference>
<reference evidence="3 4" key="2">
    <citation type="submission" date="2018-06" db="EMBL/GenBank/DDBJ databases">
        <title>Sequencing of bacterial isolates from soil warming experiment in Harvard Forest, Massachusetts, USA.</title>
        <authorList>
            <person name="Deangelis K.PhD."/>
        </authorList>
    </citation>
    <scope>NUCLEOTIDE SEQUENCE [LARGE SCALE GENOMIC DNA]</scope>
    <source>
        <strain evidence="3 4">GAS496</strain>
    </source>
</reference>
<name>A0A318HT75_9MYCO</name>
<dbReference type="Gene3D" id="2.30.110.10">
    <property type="entry name" value="Electron Transport, Fmn-binding Protein, Chain A"/>
    <property type="match status" value="1"/>
</dbReference>
<dbReference type="InterPro" id="IPR012349">
    <property type="entry name" value="Split_barrel_FMN-bd"/>
</dbReference>
<dbReference type="EMBL" id="QJJU01000009">
    <property type="protein sequence ID" value="PXX08191.1"/>
    <property type="molecule type" value="Genomic_DNA"/>
</dbReference>
<dbReference type="GO" id="GO:0016627">
    <property type="term" value="F:oxidoreductase activity, acting on the CH-CH group of donors"/>
    <property type="evidence" value="ECO:0007669"/>
    <property type="project" value="TreeGrafter"/>
</dbReference>
<evidence type="ECO:0000256" key="1">
    <source>
        <dbReference type="ARBA" id="ARBA00023002"/>
    </source>
</evidence>
<evidence type="ECO:0000313" key="4">
    <source>
        <dbReference type="Proteomes" id="UP000247781"/>
    </source>
</evidence>
<accession>A0A318HT75</accession>